<organism evidence="2 3">
    <name type="scientific">Phytophthora megakarya</name>
    <dbReference type="NCBI Taxonomy" id="4795"/>
    <lineage>
        <taxon>Eukaryota</taxon>
        <taxon>Sar</taxon>
        <taxon>Stramenopiles</taxon>
        <taxon>Oomycota</taxon>
        <taxon>Peronosporomycetes</taxon>
        <taxon>Peronosporales</taxon>
        <taxon>Peronosporaceae</taxon>
        <taxon>Phytophthora</taxon>
    </lineage>
</organism>
<dbReference type="EMBL" id="NBNE01000134">
    <property type="protein sequence ID" value="OWZ22465.1"/>
    <property type="molecule type" value="Genomic_DNA"/>
</dbReference>
<evidence type="ECO:0000313" key="3">
    <source>
        <dbReference type="Proteomes" id="UP000198211"/>
    </source>
</evidence>
<dbReference type="OrthoDB" id="168404at2759"/>
<sequence length="397" mass="42410">MEGVEFVSSARVVTPAVSKLLDQRRKGLCWNVQNSEHVHFNKDAKRGDRENSTLLTVTNAEIIQNPTTRKAHSHGVKEVAKESGSTHADHSRSSTPVFAGASVILEGDDDSDSLSDESSSESPEIASPHSTIATEAASRDPDFPKLSFGFTDACFGAIASPHSTIATEAASRDLDFPKLSFGFTDRQLKPALGSNRPMNATLSQKAEGPFEAFKSLSERWREQDWQDEPSGHFLGVGDWNGTLSLNTVSPGWLDTNTANQRNENVRSGNRSESNSFIGTSSGLFLEGFPPFAAPAAPSLSTPKPSTKNAPPGFTPADAQPLESRAAFERLRNNGNATHAIATTSSTSDGNSLFANKLPLFGPALPPKYDDQVTLGSVGRIGSGRSKVLRGLNTSPTK</sequence>
<feature type="compositionally biased region" description="Acidic residues" evidence="1">
    <location>
        <begin position="109"/>
        <end position="119"/>
    </location>
</feature>
<protein>
    <submittedName>
        <fullName evidence="2">Uncharacterized protein</fullName>
    </submittedName>
</protein>
<proteinExistence type="predicted"/>
<comment type="caution">
    <text evidence="2">The sequence shown here is derived from an EMBL/GenBank/DDBJ whole genome shotgun (WGS) entry which is preliminary data.</text>
</comment>
<feature type="region of interest" description="Disordered" evidence="1">
    <location>
        <begin position="109"/>
        <end position="132"/>
    </location>
</feature>
<name>A0A225WXK0_9STRA</name>
<dbReference type="AlphaFoldDB" id="A0A225WXK0"/>
<evidence type="ECO:0000256" key="1">
    <source>
        <dbReference type="SAM" id="MobiDB-lite"/>
    </source>
</evidence>
<feature type="compositionally biased region" description="Polar residues" evidence="1">
    <location>
        <begin position="298"/>
        <end position="308"/>
    </location>
</feature>
<accession>A0A225WXK0</accession>
<feature type="region of interest" description="Disordered" evidence="1">
    <location>
        <begin position="254"/>
        <end position="274"/>
    </location>
</feature>
<evidence type="ECO:0000313" key="2">
    <source>
        <dbReference type="EMBL" id="OWZ22465.1"/>
    </source>
</evidence>
<gene>
    <name evidence="2" type="ORF">PHMEG_0002838</name>
</gene>
<feature type="region of interest" description="Disordered" evidence="1">
    <location>
        <begin position="295"/>
        <end position="321"/>
    </location>
</feature>
<keyword evidence="3" id="KW-1185">Reference proteome</keyword>
<reference evidence="3" key="1">
    <citation type="submission" date="2017-03" db="EMBL/GenBank/DDBJ databases">
        <title>Phytopthora megakarya and P. palmivora, two closely related causual agents of cacao black pod achieved similar genome size and gene model numbers by different mechanisms.</title>
        <authorList>
            <person name="Ali S."/>
            <person name="Shao J."/>
            <person name="Larry D.J."/>
            <person name="Kronmiller B."/>
            <person name="Shen D."/>
            <person name="Strem M.D."/>
            <person name="Melnick R.L."/>
            <person name="Guiltinan M.J."/>
            <person name="Tyler B.M."/>
            <person name="Meinhardt L.W."/>
            <person name="Bailey B.A."/>
        </authorList>
    </citation>
    <scope>NUCLEOTIDE SEQUENCE [LARGE SCALE GENOMIC DNA]</scope>
    <source>
        <strain evidence="3">zdho120</strain>
    </source>
</reference>
<feature type="region of interest" description="Disordered" evidence="1">
    <location>
        <begin position="66"/>
        <end position="97"/>
    </location>
</feature>
<dbReference type="Proteomes" id="UP000198211">
    <property type="component" value="Unassembled WGS sequence"/>
</dbReference>